<dbReference type="Proteomes" id="UP001500909">
    <property type="component" value="Unassembled WGS sequence"/>
</dbReference>
<feature type="region of interest" description="Disordered" evidence="1">
    <location>
        <begin position="31"/>
        <end position="59"/>
    </location>
</feature>
<accession>A0ABN1A5N7</accession>
<keyword evidence="3" id="KW-1185">Reference proteome</keyword>
<organism evidence="2 3">
    <name type="scientific">Streptomyces olivaceiscleroticus</name>
    <dbReference type="NCBI Taxonomy" id="68245"/>
    <lineage>
        <taxon>Bacteria</taxon>
        <taxon>Bacillati</taxon>
        <taxon>Actinomycetota</taxon>
        <taxon>Actinomycetes</taxon>
        <taxon>Kitasatosporales</taxon>
        <taxon>Streptomycetaceae</taxon>
        <taxon>Streptomyces</taxon>
    </lineage>
</organism>
<sequence>MGVLVGVFSLTHSDIHTLWISFGVRTAVPGGREAAARAPEPETRSGAVVQRPGVTRPVS</sequence>
<reference evidence="2 3" key="1">
    <citation type="journal article" date="2019" name="Int. J. Syst. Evol. Microbiol.">
        <title>The Global Catalogue of Microorganisms (GCM) 10K type strain sequencing project: providing services to taxonomists for standard genome sequencing and annotation.</title>
        <authorList>
            <consortium name="The Broad Institute Genomics Platform"/>
            <consortium name="The Broad Institute Genome Sequencing Center for Infectious Disease"/>
            <person name="Wu L."/>
            <person name="Ma J."/>
        </authorList>
    </citation>
    <scope>NUCLEOTIDE SEQUENCE [LARGE SCALE GENOMIC DNA]</scope>
    <source>
        <strain evidence="2 3">JCM 4805</strain>
    </source>
</reference>
<dbReference type="EMBL" id="BAAABY010000026">
    <property type="protein sequence ID" value="GAA0468175.1"/>
    <property type="molecule type" value="Genomic_DNA"/>
</dbReference>
<proteinExistence type="predicted"/>
<evidence type="ECO:0000313" key="2">
    <source>
        <dbReference type="EMBL" id="GAA0468175.1"/>
    </source>
</evidence>
<evidence type="ECO:0000256" key="1">
    <source>
        <dbReference type="SAM" id="MobiDB-lite"/>
    </source>
</evidence>
<evidence type="ECO:0000313" key="3">
    <source>
        <dbReference type="Proteomes" id="UP001500909"/>
    </source>
</evidence>
<comment type="caution">
    <text evidence="2">The sequence shown here is derived from an EMBL/GenBank/DDBJ whole genome shotgun (WGS) entry which is preliminary data.</text>
</comment>
<protein>
    <submittedName>
        <fullName evidence="2">Uncharacterized protein</fullName>
    </submittedName>
</protein>
<name>A0ABN1A5N7_9ACTN</name>
<gene>
    <name evidence="2" type="ORF">GCM10010361_35440</name>
</gene>